<accession>A0ABV5YAT5</accession>
<dbReference type="Gene3D" id="3.90.1140.10">
    <property type="entry name" value="Cyclic phosphodiesterase"/>
    <property type="match status" value="1"/>
</dbReference>
<name>A0ABV5YAT5_9ACTN</name>
<evidence type="ECO:0000313" key="1">
    <source>
        <dbReference type="EMBL" id="MFB9831813.1"/>
    </source>
</evidence>
<sequence length="207" mass="23328">MSPLPERMTDHWWWRPGVRPGRRLYVWHILFDDQPEVVALAQRCQAMLTGISGLDLVPEQWLHMTTQIIGFADEIDETQVNAMCEAATKRLEELRPVRVSLGRALFHSEAVMLGIRPGRALDPMRDGLRSAVASTVRAHQLAGRNWTPHMTLAYSNQEGPAAPAIEAMREAPPAIDAVIRQVSLASQERVGRLYRWDRLAVVPLGIR</sequence>
<dbReference type="GO" id="GO:0016874">
    <property type="term" value="F:ligase activity"/>
    <property type="evidence" value="ECO:0007669"/>
    <property type="project" value="UniProtKB-KW"/>
</dbReference>
<dbReference type="SUPFAM" id="SSF55144">
    <property type="entry name" value="LigT-like"/>
    <property type="match status" value="1"/>
</dbReference>
<dbReference type="EMBL" id="JBHLZP010000029">
    <property type="protein sequence ID" value="MFB9831813.1"/>
    <property type="molecule type" value="Genomic_DNA"/>
</dbReference>
<gene>
    <name evidence="1" type="ORF">ACFFNX_06385</name>
</gene>
<proteinExistence type="predicted"/>
<keyword evidence="1" id="KW-0436">Ligase</keyword>
<dbReference type="Pfam" id="PF13563">
    <property type="entry name" value="2_5_RNA_ligase2"/>
    <property type="match status" value="1"/>
</dbReference>
<dbReference type="RefSeq" id="WP_378196658.1">
    <property type="nucleotide sequence ID" value="NZ_JBHLZP010000029.1"/>
</dbReference>
<evidence type="ECO:0000313" key="2">
    <source>
        <dbReference type="Proteomes" id="UP001589627"/>
    </source>
</evidence>
<dbReference type="Proteomes" id="UP001589627">
    <property type="component" value="Unassembled WGS sequence"/>
</dbReference>
<comment type="caution">
    <text evidence="1">The sequence shown here is derived from an EMBL/GenBank/DDBJ whole genome shotgun (WGS) entry which is preliminary data.</text>
</comment>
<dbReference type="InterPro" id="IPR009097">
    <property type="entry name" value="Cyclic_Pdiesterase"/>
</dbReference>
<reference evidence="1 2" key="1">
    <citation type="submission" date="2024-09" db="EMBL/GenBank/DDBJ databases">
        <authorList>
            <person name="Sun Q."/>
            <person name="Mori K."/>
        </authorList>
    </citation>
    <scope>NUCLEOTIDE SEQUENCE [LARGE SCALE GENOMIC DNA]</scope>
    <source>
        <strain evidence="1 2">TBRC 0563</strain>
    </source>
</reference>
<keyword evidence="2" id="KW-1185">Reference proteome</keyword>
<protein>
    <submittedName>
        <fullName evidence="1">2'-5' RNA ligase family protein</fullName>
    </submittedName>
</protein>
<organism evidence="1 2">
    <name type="scientific">Actinoallomurus acaciae</name>
    <dbReference type="NCBI Taxonomy" id="502577"/>
    <lineage>
        <taxon>Bacteria</taxon>
        <taxon>Bacillati</taxon>
        <taxon>Actinomycetota</taxon>
        <taxon>Actinomycetes</taxon>
        <taxon>Streptosporangiales</taxon>
        <taxon>Thermomonosporaceae</taxon>
        <taxon>Actinoallomurus</taxon>
    </lineage>
</organism>